<dbReference type="InterPro" id="IPR050093">
    <property type="entry name" value="ABC_SmlMolc_Importer"/>
</dbReference>
<dbReference type="Pfam" id="PF00005">
    <property type="entry name" value="ABC_tran"/>
    <property type="match status" value="1"/>
</dbReference>
<comment type="caution">
    <text evidence="6">The sequence shown here is derived from an EMBL/GenBank/DDBJ whole genome shotgun (WGS) entry which is preliminary data.</text>
</comment>
<dbReference type="GO" id="GO:0016887">
    <property type="term" value="F:ATP hydrolysis activity"/>
    <property type="evidence" value="ECO:0007669"/>
    <property type="project" value="InterPro"/>
</dbReference>
<dbReference type="PROSITE" id="PS00211">
    <property type="entry name" value="ABC_TRANSPORTER_1"/>
    <property type="match status" value="1"/>
</dbReference>
<evidence type="ECO:0000313" key="6">
    <source>
        <dbReference type="EMBL" id="ROV60726.1"/>
    </source>
</evidence>
<keyword evidence="2" id="KW-0547">Nucleotide-binding</keyword>
<evidence type="ECO:0000256" key="2">
    <source>
        <dbReference type="ARBA" id="ARBA00022741"/>
    </source>
</evidence>
<evidence type="ECO:0000256" key="1">
    <source>
        <dbReference type="ARBA" id="ARBA00022448"/>
    </source>
</evidence>
<reference evidence="6 7" key="1">
    <citation type="submission" date="2018-11" db="EMBL/GenBank/DDBJ databases">
        <title>Vibrio ponticus strain CAIM 1751 pathogenic for the snapper Lutjanus guttatus.</title>
        <authorList>
            <person name="Soto-Rodriguez S."/>
            <person name="Lozano-Olvera R."/>
            <person name="Gomez-Gil B."/>
        </authorList>
    </citation>
    <scope>NUCLEOTIDE SEQUENCE [LARGE SCALE GENOMIC DNA]</scope>
    <source>
        <strain evidence="6 7">CAIM 1751</strain>
    </source>
</reference>
<feature type="region of interest" description="Disordered" evidence="4">
    <location>
        <begin position="208"/>
        <end position="229"/>
    </location>
</feature>
<organism evidence="6 7">
    <name type="scientific">Vibrio ponticus</name>
    <dbReference type="NCBI Taxonomy" id="265668"/>
    <lineage>
        <taxon>Bacteria</taxon>
        <taxon>Pseudomonadati</taxon>
        <taxon>Pseudomonadota</taxon>
        <taxon>Gammaproteobacteria</taxon>
        <taxon>Vibrionales</taxon>
        <taxon>Vibrionaceae</taxon>
        <taxon>Vibrio</taxon>
    </lineage>
</organism>
<dbReference type="AlphaFoldDB" id="A0A3N3E223"/>
<dbReference type="InterPro" id="IPR003593">
    <property type="entry name" value="AAA+_ATPase"/>
</dbReference>
<dbReference type="PANTHER" id="PTHR42781">
    <property type="entry name" value="SPERMIDINE/PUTRESCINE IMPORT ATP-BINDING PROTEIN POTA"/>
    <property type="match status" value="1"/>
</dbReference>
<evidence type="ECO:0000313" key="7">
    <source>
        <dbReference type="Proteomes" id="UP000278792"/>
    </source>
</evidence>
<dbReference type="GO" id="GO:0005524">
    <property type="term" value="F:ATP binding"/>
    <property type="evidence" value="ECO:0007669"/>
    <property type="project" value="UniProtKB-KW"/>
</dbReference>
<feature type="compositionally biased region" description="Low complexity" evidence="4">
    <location>
        <begin position="213"/>
        <end position="223"/>
    </location>
</feature>
<evidence type="ECO:0000256" key="3">
    <source>
        <dbReference type="ARBA" id="ARBA00022840"/>
    </source>
</evidence>
<sequence length="229" mass="25218">MTLLLKDLTVYKPHQEALFQHLNLTIKPGEVVAVMGPSGCGKSTLLNAIAGHLSGDFELGGTLSLCGEPIDQTPPHLRKLGVLFQDDLLFPHLNVWQNLAFALPNDVPKALRKTHALECLQQVNLLDLATSYPEQISGGQRARVSLLRMLLAQPKAALLDEPFSKLDKALRAQFRDWVFEQLGAANVPTLLVTHDIDDVPPGAKILNWPWQATSNQTNNTNNSETDHAR</sequence>
<dbReference type="Proteomes" id="UP000278792">
    <property type="component" value="Unassembled WGS sequence"/>
</dbReference>
<name>A0A3N3E223_9VIBR</name>
<evidence type="ECO:0000259" key="5">
    <source>
        <dbReference type="PROSITE" id="PS50893"/>
    </source>
</evidence>
<proteinExistence type="predicted"/>
<dbReference type="EMBL" id="RKIK01000017">
    <property type="protein sequence ID" value="ROV60726.1"/>
    <property type="molecule type" value="Genomic_DNA"/>
</dbReference>
<feature type="domain" description="ABC transporter" evidence="5">
    <location>
        <begin position="3"/>
        <end position="226"/>
    </location>
</feature>
<evidence type="ECO:0000256" key="4">
    <source>
        <dbReference type="SAM" id="MobiDB-lite"/>
    </source>
</evidence>
<keyword evidence="3 6" id="KW-0067">ATP-binding</keyword>
<dbReference type="PANTHER" id="PTHR42781:SF4">
    <property type="entry name" value="SPERMIDINE_PUTRESCINE IMPORT ATP-BINDING PROTEIN POTA"/>
    <property type="match status" value="1"/>
</dbReference>
<keyword evidence="1" id="KW-0813">Transport</keyword>
<dbReference type="SMART" id="SM00382">
    <property type="entry name" value="AAA"/>
    <property type="match status" value="1"/>
</dbReference>
<dbReference type="InterPro" id="IPR017871">
    <property type="entry name" value="ABC_transporter-like_CS"/>
</dbReference>
<dbReference type="PROSITE" id="PS50893">
    <property type="entry name" value="ABC_TRANSPORTER_2"/>
    <property type="match status" value="1"/>
</dbReference>
<dbReference type="InterPro" id="IPR027417">
    <property type="entry name" value="P-loop_NTPase"/>
</dbReference>
<gene>
    <name evidence="6" type="ORF">EGH82_08215</name>
</gene>
<dbReference type="InterPro" id="IPR003439">
    <property type="entry name" value="ABC_transporter-like_ATP-bd"/>
</dbReference>
<dbReference type="Gene3D" id="3.40.50.300">
    <property type="entry name" value="P-loop containing nucleotide triphosphate hydrolases"/>
    <property type="match status" value="1"/>
</dbReference>
<dbReference type="SUPFAM" id="SSF52540">
    <property type="entry name" value="P-loop containing nucleoside triphosphate hydrolases"/>
    <property type="match status" value="1"/>
</dbReference>
<accession>A0A3N3E223</accession>
<protein>
    <submittedName>
        <fullName evidence="6">ATP-binding cassette domain-containing protein</fullName>
    </submittedName>
</protein>
<dbReference type="RefSeq" id="WP_123781589.1">
    <property type="nucleotide sequence ID" value="NZ_RKIK01000017.1"/>
</dbReference>